<dbReference type="RefSeq" id="WP_205052246.1">
    <property type="nucleotide sequence ID" value="NZ_JAFBDH010000007.1"/>
</dbReference>
<gene>
    <name evidence="9" type="ORF">JOD41_001487</name>
</gene>
<dbReference type="Proteomes" id="UP000720595">
    <property type="component" value="Unassembled WGS sequence"/>
</dbReference>
<evidence type="ECO:0000256" key="3">
    <source>
        <dbReference type="ARBA" id="ARBA00022475"/>
    </source>
</evidence>
<keyword evidence="4 7" id="KW-0812">Transmembrane</keyword>
<organism evidence="9 10">
    <name type="scientific">Peptoniphilus gorbachii</name>
    <dbReference type="NCBI Taxonomy" id="411567"/>
    <lineage>
        <taxon>Bacteria</taxon>
        <taxon>Bacillati</taxon>
        <taxon>Bacillota</taxon>
        <taxon>Tissierellia</taxon>
        <taxon>Tissierellales</taxon>
        <taxon>Peptoniphilaceae</taxon>
        <taxon>Peptoniphilus</taxon>
    </lineage>
</organism>
<feature type="transmembrane region" description="Helical" evidence="7">
    <location>
        <begin position="7"/>
        <end position="26"/>
    </location>
</feature>
<feature type="transmembrane region" description="Helical" evidence="7">
    <location>
        <begin position="82"/>
        <end position="105"/>
    </location>
</feature>
<dbReference type="InterPro" id="IPR002656">
    <property type="entry name" value="Acyl_transf_3_dom"/>
</dbReference>
<evidence type="ECO:0000256" key="6">
    <source>
        <dbReference type="ARBA" id="ARBA00023136"/>
    </source>
</evidence>
<feature type="transmembrane region" description="Helical" evidence="7">
    <location>
        <begin position="215"/>
        <end position="234"/>
    </location>
</feature>
<dbReference type="PANTHER" id="PTHR40074:SF2">
    <property type="entry name" value="O-ACETYLTRANSFERASE WECH"/>
    <property type="match status" value="1"/>
</dbReference>
<dbReference type="PANTHER" id="PTHR40074">
    <property type="entry name" value="O-ACETYLTRANSFERASE WECH"/>
    <property type="match status" value="1"/>
</dbReference>
<feature type="transmembrane region" description="Helical" evidence="7">
    <location>
        <begin position="246"/>
        <end position="265"/>
    </location>
</feature>
<dbReference type="Pfam" id="PF01757">
    <property type="entry name" value="Acyl_transf_3"/>
    <property type="match status" value="1"/>
</dbReference>
<feature type="transmembrane region" description="Helical" evidence="7">
    <location>
        <begin position="277"/>
        <end position="295"/>
    </location>
</feature>
<comment type="caution">
    <text evidence="9">The sequence shown here is derived from an EMBL/GenBank/DDBJ whole genome shotgun (WGS) entry which is preliminary data.</text>
</comment>
<protein>
    <submittedName>
        <fullName evidence="9">Surface polysaccharide O-acyltransferase-like enzyme</fullName>
    </submittedName>
</protein>
<name>A0ABS2ML49_9FIRM</name>
<feature type="domain" description="Acyltransferase 3" evidence="8">
    <location>
        <begin position="6"/>
        <end position="336"/>
    </location>
</feature>
<feature type="transmembrane region" description="Helical" evidence="7">
    <location>
        <begin position="155"/>
        <end position="176"/>
    </location>
</feature>
<keyword evidence="5 7" id="KW-1133">Transmembrane helix</keyword>
<keyword evidence="10" id="KW-1185">Reference proteome</keyword>
<evidence type="ECO:0000256" key="5">
    <source>
        <dbReference type="ARBA" id="ARBA00022989"/>
    </source>
</evidence>
<evidence type="ECO:0000313" key="9">
    <source>
        <dbReference type="EMBL" id="MBM7550745.1"/>
    </source>
</evidence>
<evidence type="ECO:0000256" key="4">
    <source>
        <dbReference type="ARBA" id="ARBA00022692"/>
    </source>
</evidence>
<accession>A0ABS2ML49</accession>
<feature type="transmembrane region" description="Helical" evidence="7">
    <location>
        <begin position="125"/>
        <end position="143"/>
    </location>
</feature>
<feature type="transmembrane region" description="Helical" evidence="7">
    <location>
        <begin position="315"/>
        <end position="336"/>
    </location>
</feature>
<keyword evidence="6 7" id="KW-0472">Membrane</keyword>
<evidence type="ECO:0000256" key="7">
    <source>
        <dbReference type="SAM" id="Phobius"/>
    </source>
</evidence>
<evidence type="ECO:0000256" key="2">
    <source>
        <dbReference type="ARBA" id="ARBA00007400"/>
    </source>
</evidence>
<sequence length="353" mass="42128">MKKRDYNLDLIKFIAIIATISIHVLSAGSRADLFSKTWIFFIFAGSLFRFCVPVFCMCAGYLLYTKEKIDFKSIYKKIFKFFVYFILAELMYRMISCYYVKFVFNDAVSFEAIKKDILEGNFKDHLYYIFIIIFIYAFAPVCNKFVKNEKGELKYLLGFWIFVSLTLVFIINLFNIKVLSIFRLYNLSGAYNYVLFALLGAYINKYKDRLLDKNIFYYFLGFFISYLLIVYLTISRSGEKFNSYIWDNPNILIFGSSFTLFVMCMKIKIKNNFIKKFLEVLSKNIFGIYIFHVIFTDYINIFKLEYINFDAWRKLFIIIIEIGLVFILSFALTFILKTIYEKILKKIFLKIER</sequence>
<keyword evidence="3" id="KW-1003">Cell membrane</keyword>
<evidence type="ECO:0000259" key="8">
    <source>
        <dbReference type="Pfam" id="PF01757"/>
    </source>
</evidence>
<feature type="transmembrane region" description="Helical" evidence="7">
    <location>
        <begin position="38"/>
        <end position="62"/>
    </location>
</feature>
<evidence type="ECO:0000256" key="1">
    <source>
        <dbReference type="ARBA" id="ARBA00004651"/>
    </source>
</evidence>
<comment type="subcellular location">
    <subcellularLocation>
        <location evidence="1">Cell membrane</location>
        <topology evidence="1">Multi-pass membrane protein</topology>
    </subcellularLocation>
</comment>
<dbReference type="EMBL" id="JAFBDH010000007">
    <property type="protein sequence ID" value="MBM7550745.1"/>
    <property type="molecule type" value="Genomic_DNA"/>
</dbReference>
<evidence type="ECO:0000313" key="10">
    <source>
        <dbReference type="Proteomes" id="UP000720595"/>
    </source>
</evidence>
<proteinExistence type="inferred from homology"/>
<comment type="similarity">
    <text evidence="2">Belongs to the acyltransferase 3 family.</text>
</comment>
<reference evidence="9 10" key="1">
    <citation type="submission" date="2021-01" db="EMBL/GenBank/DDBJ databases">
        <title>Genomic Encyclopedia of Type Strains, Phase IV (KMG-IV): sequencing the most valuable type-strain genomes for metagenomic binning, comparative biology and taxonomic classification.</title>
        <authorList>
            <person name="Goeker M."/>
        </authorList>
    </citation>
    <scope>NUCLEOTIDE SEQUENCE [LARGE SCALE GENOMIC DNA]</scope>
    <source>
        <strain evidence="9 10">DSM 21461</strain>
    </source>
</reference>
<feature type="transmembrane region" description="Helical" evidence="7">
    <location>
        <begin position="182"/>
        <end position="203"/>
    </location>
</feature>